<feature type="transmembrane region" description="Helical" evidence="1">
    <location>
        <begin position="334"/>
        <end position="352"/>
    </location>
</feature>
<feature type="transmembrane region" description="Helical" evidence="1">
    <location>
        <begin position="112"/>
        <end position="129"/>
    </location>
</feature>
<feature type="transmembrane region" description="Helical" evidence="1">
    <location>
        <begin position="81"/>
        <end position="100"/>
    </location>
</feature>
<feature type="transmembrane region" description="Helical" evidence="1">
    <location>
        <begin position="295"/>
        <end position="314"/>
    </location>
</feature>
<dbReference type="RefSeq" id="WP_119438425.1">
    <property type="nucleotide sequence ID" value="NZ_QWGR01000007.1"/>
</dbReference>
<dbReference type="AlphaFoldDB" id="A0A399SXX9"/>
<feature type="transmembrane region" description="Helical" evidence="1">
    <location>
        <begin position="364"/>
        <end position="385"/>
    </location>
</feature>
<protein>
    <submittedName>
        <fullName evidence="3">DUF5009 domain-containing protein</fullName>
    </submittedName>
</protein>
<dbReference type="PANTHER" id="PTHR31061:SF24">
    <property type="entry name" value="LD22376P"/>
    <property type="match status" value="1"/>
</dbReference>
<dbReference type="Pfam" id="PF16401">
    <property type="entry name" value="DUF5009"/>
    <property type="match status" value="1"/>
</dbReference>
<organism evidence="3 4">
    <name type="scientific">Maribellus luteus</name>
    <dbReference type="NCBI Taxonomy" id="2305463"/>
    <lineage>
        <taxon>Bacteria</taxon>
        <taxon>Pseudomonadati</taxon>
        <taxon>Bacteroidota</taxon>
        <taxon>Bacteroidia</taxon>
        <taxon>Marinilabiliales</taxon>
        <taxon>Prolixibacteraceae</taxon>
        <taxon>Maribellus</taxon>
    </lineage>
</organism>
<dbReference type="OrthoDB" id="9788724at2"/>
<accession>A0A399SXX9</accession>
<evidence type="ECO:0000313" key="3">
    <source>
        <dbReference type="EMBL" id="RIJ47539.1"/>
    </source>
</evidence>
<feature type="transmembrane region" description="Helical" evidence="1">
    <location>
        <begin position="12"/>
        <end position="31"/>
    </location>
</feature>
<proteinExistence type="predicted"/>
<feature type="transmembrane region" description="Helical" evidence="1">
    <location>
        <begin position="198"/>
        <end position="217"/>
    </location>
</feature>
<evidence type="ECO:0000259" key="2">
    <source>
        <dbReference type="Pfam" id="PF16401"/>
    </source>
</evidence>
<keyword evidence="1" id="KW-0472">Membrane</keyword>
<gene>
    <name evidence="3" type="ORF">D1614_13170</name>
</gene>
<keyword evidence="1" id="KW-0812">Transmembrane</keyword>
<reference evidence="3 4" key="1">
    <citation type="submission" date="2018-08" db="EMBL/GenBank/DDBJ databases">
        <title>Pallidiluteibacterium maritimus gen. nov., sp. nov., isolated from coastal sediment.</title>
        <authorList>
            <person name="Zhou L.Y."/>
        </authorList>
    </citation>
    <scope>NUCLEOTIDE SEQUENCE [LARGE SCALE GENOMIC DNA]</scope>
    <source>
        <strain evidence="3 4">XSD2</strain>
    </source>
</reference>
<feature type="transmembrane region" description="Helical" evidence="1">
    <location>
        <begin position="51"/>
        <end position="69"/>
    </location>
</feature>
<feature type="transmembrane region" description="Helical" evidence="1">
    <location>
        <begin position="141"/>
        <end position="161"/>
    </location>
</feature>
<dbReference type="EMBL" id="QWGR01000007">
    <property type="protein sequence ID" value="RIJ47539.1"/>
    <property type="molecule type" value="Genomic_DNA"/>
</dbReference>
<keyword evidence="4" id="KW-1185">Reference proteome</keyword>
<evidence type="ECO:0000256" key="1">
    <source>
        <dbReference type="SAM" id="Phobius"/>
    </source>
</evidence>
<name>A0A399SXX9_9BACT</name>
<comment type="caution">
    <text evidence="3">The sequence shown here is derived from an EMBL/GenBank/DDBJ whole genome shotgun (WGS) entry which is preliminary data.</text>
</comment>
<feature type="transmembrane region" description="Helical" evidence="1">
    <location>
        <begin position="167"/>
        <end position="186"/>
    </location>
</feature>
<feature type="transmembrane region" description="Helical" evidence="1">
    <location>
        <begin position="262"/>
        <end position="283"/>
    </location>
</feature>
<keyword evidence="1" id="KW-1133">Transmembrane helix</keyword>
<dbReference type="PANTHER" id="PTHR31061">
    <property type="entry name" value="LD22376P"/>
    <property type="match status" value="1"/>
</dbReference>
<sequence length="393" mass="44594">MAASKRILSIDVMRGITLFLMLFVNDLYVDGVPEWLTHRPADFDGMGLADWVFPGFLFMVGMAVPFAVQNRLKKGDSIGRILVHIFIRTFSLLLIGVLMLNSGRLNPALTGMHKYLWAILMYVCVFVIWNRYPEGNSSKAFALKIPAVLCLMVLLVLFRSGTEEEPGWLITGWWGILGLIGWGYLATSLTYLFARDNLFVTTLIWMLFLMLNIFSQLGYLEFLDPVKPLFGIVLEGNVPLIVISGLIISLLLRRLKQFPDRFILITSIVGGLAILLGFILRNWFIISKIKGTPSWGMLCIGISILVFVLLYVIIDKYHKSNWTFLFQQAGTNSLTTYLVPSVIYYIIWYANIPLFVYKQSFSPLLAIIGSIVWALLMLVLTMKLAKIKVQLRL</sequence>
<feature type="transmembrane region" description="Helical" evidence="1">
    <location>
        <begin position="229"/>
        <end position="250"/>
    </location>
</feature>
<feature type="domain" description="DUF5009" evidence="2">
    <location>
        <begin position="8"/>
        <end position="161"/>
    </location>
</feature>
<evidence type="ECO:0000313" key="4">
    <source>
        <dbReference type="Proteomes" id="UP000265926"/>
    </source>
</evidence>
<dbReference type="Proteomes" id="UP000265926">
    <property type="component" value="Unassembled WGS sequence"/>
</dbReference>
<dbReference type="InterPro" id="IPR032176">
    <property type="entry name" value="DUF5009"/>
</dbReference>